<dbReference type="GO" id="GO:0005576">
    <property type="term" value="C:extracellular region"/>
    <property type="evidence" value="ECO:0007669"/>
    <property type="project" value="TreeGrafter"/>
</dbReference>
<feature type="signal peptide" evidence="2">
    <location>
        <begin position="1"/>
        <end position="16"/>
    </location>
</feature>
<dbReference type="PANTHER" id="PTHR38123">
    <property type="entry name" value="CELL WALL SERINE-THREONINE-RICH GALACTOMANNOPROTEIN MP1 (AFU_ORTHOLOGUE AFUA_4G03240)"/>
    <property type="match status" value="1"/>
</dbReference>
<feature type="coiled-coil region" evidence="1">
    <location>
        <begin position="29"/>
        <end position="56"/>
    </location>
</feature>
<name>A0A017S9K1_ASPRC</name>
<keyword evidence="1" id="KW-0175">Coiled coil</keyword>
<accession>A0A017S9K1</accession>
<evidence type="ECO:0000313" key="4">
    <source>
        <dbReference type="Proteomes" id="UP000019804"/>
    </source>
</evidence>
<gene>
    <name evidence="3" type="ORF">EURHEDRAFT_387757</name>
</gene>
<dbReference type="RefSeq" id="XP_040637411.1">
    <property type="nucleotide sequence ID" value="XM_040779720.1"/>
</dbReference>
<dbReference type="Gene3D" id="1.20.1280.140">
    <property type="match status" value="1"/>
</dbReference>
<evidence type="ECO:0000313" key="3">
    <source>
        <dbReference type="EMBL" id="EYE93723.1"/>
    </source>
</evidence>
<dbReference type="HOGENOM" id="CLU_1503153_0_0_1"/>
<evidence type="ECO:0000256" key="1">
    <source>
        <dbReference type="SAM" id="Coils"/>
    </source>
</evidence>
<keyword evidence="2" id="KW-0732">Signal</keyword>
<dbReference type="OrthoDB" id="4484058at2759"/>
<evidence type="ECO:0008006" key="5">
    <source>
        <dbReference type="Google" id="ProtNLM"/>
    </source>
</evidence>
<evidence type="ECO:0000256" key="2">
    <source>
        <dbReference type="SAM" id="SignalP"/>
    </source>
</evidence>
<dbReference type="GeneID" id="63694844"/>
<proteinExistence type="predicted"/>
<protein>
    <recommendedName>
        <fullName evidence="5">Hydrophobic surface binding protein A-domain-containing protein</fullName>
    </recommendedName>
</protein>
<dbReference type="InterPro" id="IPR021054">
    <property type="entry name" value="Cell_wall_mannoprotein_1"/>
</dbReference>
<feature type="chain" id="PRO_5001495514" description="Hydrophobic surface binding protein A-domain-containing protein" evidence="2">
    <location>
        <begin position="17"/>
        <end position="179"/>
    </location>
</feature>
<dbReference type="EMBL" id="KK088430">
    <property type="protein sequence ID" value="EYE93723.1"/>
    <property type="molecule type" value="Genomic_DNA"/>
</dbReference>
<dbReference type="AlphaFoldDB" id="A0A017S9K1"/>
<dbReference type="PANTHER" id="PTHR38123:SF1">
    <property type="entry name" value="HYDROPHOBIC SURFACE BINDING PROTEIN"/>
    <property type="match status" value="1"/>
</dbReference>
<dbReference type="Pfam" id="PF12296">
    <property type="entry name" value="HsbA"/>
    <property type="match status" value="1"/>
</dbReference>
<dbReference type="Proteomes" id="UP000019804">
    <property type="component" value="Unassembled WGS sequence"/>
</dbReference>
<sequence>MQFKVLVTLLPLLAAAVPLSSFSDSADPNTAAIEDIQALKNDLTKLDNAVQKYDGQLASAIPLKEDATNAQEDVEKALKDSKTITSLTPEVKQELTTAMRELKPEAESALQHLVEKEPQFEQSGLTQPIGSSLQDLKGSLKEVEQTFSSQVSGQEAQELTKASKEIGGELEKAIKAFSA</sequence>
<keyword evidence="4" id="KW-1185">Reference proteome</keyword>
<organism evidence="3 4">
    <name type="scientific">Aspergillus ruber (strain CBS 135680)</name>
    <dbReference type="NCBI Taxonomy" id="1388766"/>
    <lineage>
        <taxon>Eukaryota</taxon>
        <taxon>Fungi</taxon>
        <taxon>Dikarya</taxon>
        <taxon>Ascomycota</taxon>
        <taxon>Pezizomycotina</taxon>
        <taxon>Eurotiomycetes</taxon>
        <taxon>Eurotiomycetidae</taxon>
        <taxon>Eurotiales</taxon>
        <taxon>Aspergillaceae</taxon>
        <taxon>Aspergillus</taxon>
        <taxon>Aspergillus subgen. Aspergillus</taxon>
    </lineage>
</organism>
<reference evidence="4" key="1">
    <citation type="journal article" date="2014" name="Nat. Commun.">
        <title>Genomic adaptations of the halophilic Dead Sea filamentous fungus Eurotium rubrum.</title>
        <authorList>
            <person name="Kis-Papo T."/>
            <person name="Weig A.R."/>
            <person name="Riley R."/>
            <person name="Persoh D."/>
            <person name="Salamov A."/>
            <person name="Sun H."/>
            <person name="Lipzen A."/>
            <person name="Wasser S.P."/>
            <person name="Rambold G."/>
            <person name="Grigoriev I.V."/>
            <person name="Nevo E."/>
        </authorList>
    </citation>
    <scope>NUCLEOTIDE SEQUENCE [LARGE SCALE GENOMIC DNA]</scope>
    <source>
        <strain evidence="4">CBS 135680</strain>
    </source>
</reference>